<accession>A0ACB5TWI3</accession>
<comment type="caution">
    <text evidence="1">The sequence shown here is derived from an EMBL/GenBank/DDBJ whole genome shotgun (WGS) entry which is preliminary data.</text>
</comment>
<name>A0ACB5TWI3_AMBMO</name>
<protein>
    <submittedName>
        <fullName evidence="1">Unnamed protein product</fullName>
    </submittedName>
</protein>
<organism evidence="1 2">
    <name type="scientific">Ambrosiozyma monospora</name>
    <name type="common">Yeast</name>
    <name type="synonym">Endomycopsis monosporus</name>
    <dbReference type="NCBI Taxonomy" id="43982"/>
    <lineage>
        <taxon>Eukaryota</taxon>
        <taxon>Fungi</taxon>
        <taxon>Dikarya</taxon>
        <taxon>Ascomycota</taxon>
        <taxon>Saccharomycotina</taxon>
        <taxon>Pichiomycetes</taxon>
        <taxon>Pichiales</taxon>
        <taxon>Pichiaceae</taxon>
        <taxon>Ambrosiozyma</taxon>
    </lineage>
</organism>
<evidence type="ECO:0000313" key="1">
    <source>
        <dbReference type="EMBL" id="GME96861.1"/>
    </source>
</evidence>
<sequence>MISISRVQLFLSLSVLATAFNPTPDTPSYVEAAQSAATSESNGLQLTRGAGSVFGGPLSLGHGPVIATDITFTVNTANSFETNAANIKRDDAVVTESVDDVVTETAASEESEATYSADAENTQVTEAGDDTAVTGTEETGSASTGFGGEESGSLEPTGTFQSGEGFASAGDGIQSRGPFGGHFSGFPTDFSFTGFPSDFTFPTNFPSGSGHHHFPHPSGSFTGFPSDFSVY</sequence>
<reference evidence="1" key="1">
    <citation type="submission" date="2023-04" db="EMBL/GenBank/DDBJ databases">
        <title>Ambrosiozyma monospora NBRC 10751.</title>
        <authorList>
            <person name="Ichikawa N."/>
            <person name="Sato H."/>
            <person name="Tonouchi N."/>
        </authorList>
    </citation>
    <scope>NUCLEOTIDE SEQUENCE</scope>
    <source>
        <strain evidence="1">NBRC 10751</strain>
    </source>
</reference>
<gene>
    <name evidence="1" type="ORF">Amon02_001010400</name>
</gene>
<proteinExistence type="predicted"/>
<keyword evidence="2" id="KW-1185">Reference proteome</keyword>
<dbReference type="EMBL" id="BSXS01009906">
    <property type="protein sequence ID" value="GME96861.1"/>
    <property type="molecule type" value="Genomic_DNA"/>
</dbReference>
<dbReference type="Proteomes" id="UP001165064">
    <property type="component" value="Unassembled WGS sequence"/>
</dbReference>
<evidence type="ECO:0000313" key="2">
    <source>
        <dbReference type="Proteomes" id="UP001165064"/>
    </source>
</evidence>